<feature type="chain" id="PRO_5009290716" evidence="5">
    <location>
        <begin position="23"/>
        <end position="168"/>
    </location>
</feature>
<comment type="subcellular location">
    <subcellularLocation>
        <location evidence="1">Membrane</location>
        <topology evidence="1">Single-pass membrane protein</topology>
    </subcellularLocation>
</comment>
<evidence type="ECO:0000313" key="7">
    <source>
        <dbReference type="EMBL" id="SEG25150.1"/>
    </source>
</evidence>
<evidence type="ECO:0000256" key="2">
    <source>
        <dbReference type="ARBA" id="ARBA00022692"/>
    </source>
</evidence>
<dbReference type="SUPFAM" id="SSF74653">
    <property type="entry name" value="TolA/TonB C-terminal domain"/>
    <property type="match status" value="1"/>
</dbReference>
<dbReference type="AlphaFoldDB" id="A0A1H5YN17"/>
<sequence>MRRILASALALLPALASAQVPANPMVAMLHLPVVMFAVPNGAMGAPVKATVDASSLMVPVVQTVVKNADQSAFTSAGTLTTAPKLIRSVPITLSLEDMRTEATHAVVVVRLTVDATGKLANLSIVRSAGAAVDRRALEAVKQYTFEPAKEGGVAVPANVTVSIDLKKS</sequence>
<feature type="domain" description="TonB C-terminal" evidence="6">
    <location>
        <begin position="79"/>
        <end position="168"/>
    </location>
</feature>
<evidence type="ECO:0000259" key="6">
    <source>
        <dbReference type="PROSITE" id="PS52015"/>
    </source>
</evidence>
<protein>
    <submittedName>
        <fullName evidence="7">TonB family C-terminal domain-containing protein</fullName>
    </submittedName>
</protein>
<dbReference type="Proteomes" id="UP000236728">
    <property type="component" value="Unassembled WGS sequence"/>
</dbReference>
<organism evidence="7 8">
    <name type="scientific">Bryocella elongata</name>
    <dbReference type="NCBI Taxonomy" id="863522"/>
    <lineage>
        <taxon>Bacteria</taxon>
        <taxon>Pseudomonadati</taxon>
        <taxon>Acidobacteriota</taxon>
        <taxon>Terriglobia</taxon>
        <taxon>Terriglobales</taxon>
        <taxon>Acidobacteriaceae</taxon>
        <taxon>Bryocella</taxon>
    </lineage>
</organism>
<dbReference type="InterPro" id="IPR037682">
    <property type="entry name" value="TonB_C"/>
</dbReference>
<evidence type="ECO:0000256" key="5">
    <source>
        <dbReference type="SAM" id="SignalP"/>
    </source>
</evidence>
<dbReference type="EMBL" id="FNVA01000003">
    <property type="protein sequence ID" value="SEG25150.1"/>
    <property type="molecule type" value="Genomic_DNA"/>
</dbReference>
<evidence type="ECO:0000256" key="1">
    <source>
        <dbReference type="ARBA" id="ARBA00004167"/>
    </source>
</evidence>
<feature type="signal peptide" evidence="5">
    <location>
        <begin position="1"/>
        <end position="22"/>
    </location>
</feature>
<keyword evidence="4" id="KW-0472">Membrane</keyword>
<proteinExistence type="predicted"/>
<dbReference type="InterPro" id="IPR006260">
    <property type="entry name" value="TonB/TolA_C"/>
</dbReference>
<evidence type="ECO:0000256" key="4">
    <source>
        <dbReference type="ARBA" id="ARBA00023136"/>
    </source>
</evidence>
<dbReference type="RefSeq" id="WP_160115116.1">
    <property type="nucleotide sequence ID" value="NZ_FNVA01000003.1"/>
</dbReference>
<dbReference type="NCBIfam" id="TIGR01352">
    <property type="entry name" value="tonB_Cterm"/>
    <property type="match status" value="1"/>
</dbReference>
<keyword evidence="3" id="KW-1133">Transmembrane helix</keyword>
<evidence type="ECO:0000313" key="8">
    <source>
        <dbReference type="Proteomes" id="UP000236728"/>
    </source>
</evidence>
<dbReference type="OrthoDB" id="121388at2"/>
<name>A0A1H5YN17_9BACT</name>
<dbReference type="PROSITE" id="PS52015">
    <property type="entry name" value="TONB_CTD"/>
    <property type="match status" value="1"/>
</dbReference>
<evidence type="ECO:0000256" key="3">
    <source>
        <dbReference type="ARBA" id="ARBA00022989"/>
    </source>
</evidence>
<reference evidence="7 8" key="1">
    <citation type="submission" date="2016-10" db="EMBL/GenBank/DDBJ databases">
        <authorList>
            <person name="de Groot N.N."/>
        </authorList>
    </citation>
    <scope>NUCLEOTIDE SEQUENCE [LARGE SCALE GENOMIC DNA]</scope>
    <source>
        <strain evidence="7 8">DSM 22489</strain>
    </source>
</reference>
<keyword evidence="5" id="KW-0732">Signal</keyword>
<dbReference type="GO" id="GO:0016020">
    <property type="term" value="C:membrane"/>
    <property type="evidence" value="ECO:0007669"/>
    <property type="project" value="UniProtKB-SubCell"/>
</dbReference>
<dbReference type="GO" id="GO:0055085">
    <property type="term" value="P:transmembrane transport"/>
    <property type="evidence" value="ECO:0007669"/>
    <property type="project" value="InterPro"/>
</dbReference>
<dbReference type="Gene3D" id="3.30.1150.10">
    <property type="match status" value="1"/>
</dbReference>
<keyword evidence="8" id="KW-1185">Reference proteome</keyword>
<gene>
    <name evidence="7" type="ORF">SAMN05421819_2386</name>
</gene>
<accession>A0A1H5YN17</accession>
<dbReference type="Pfam" id="PF03544">
    <property type="entry name" value="TonB_C"/>
    <property type="match status" value="1"/>
</dbReference>
<keyword evidence="2" id="KW-0812">Transmembrane</keyword>